<proteinExistence type="predicted"/>
<reference evidence="3" key="1">
    <citation type="submission" date="2022-07" db="EMBL/GenBank/DDBJ databases">
        <title>The genome of Lyophyllum shimeji provides insight into the initial evolution of ectomycorrhizal fungal genome.</title>
        <authorList>
            <person name="Kobayashi Y."/>
            <person name="Shibata T."/>
            <person name="Hirakawa H."/>
            <person name="Shigenobu S."/>
            <person name="Nishiyama T."/>
            <person name="Yamada A."/>
            <person name="Hasebe M."/>
            <person name="Kawaguchi M."/>
        </authorList>
    </citation>
    <scope>NUCLEOTIDE SEQUENCE</scope>
    <source>
        <strain evidence="3">AT787</strain>
    </source>
</reference>
<comment type="caution">
    <text evidence="3">The sequence shown here is derived from an EMBL/GenBank/DDBJ whole genome shotgun (WGS) entry which is preliminary data.</text>
</comment>
<keyword evidence="2" id="KW-1133">Transmembrane helix</keyword>
<feature type="transmembrane region" description="Helical" evidence="2">
    <location>
        <begin position="206"/>
        <end position="227"/>
    </location>
</feature>
<evidence type="ECO:0000313" key="3">
    <source>
        <dbReference type="EMBL" id="GLB35640.1"/>
    </source>
</evidence>
<feature type="transmembrane region" description="Helical" evidence="2">
    <location>
        <begin position="6"/>
        <end position="22"/>
    </location>
</feature>
<dbReference type="EMBL" id="BRPK01000002">
    <property type="protein sequence ID" value="GLB35640.1"/>
    <property type="molecule type" value="Genomic_DNA"/>
</dbReference>
<gene>
    <name evidence="3" type="ORF">LshimejAT787_0212050</name>
</gene>
<dbReference type="OrthoDB" id="3229610at2759"/>
<evidence type="ECO:0008006" key="5">
    <source>
        <dbReference type="Google" id="ProtNLM"/>
    </source>
</evidence>
<dbReference type="PANTHER" id="PTHR33048:SF47">
    <property type="entry name" value="INTEGRAL MEMBRANE PROTEIN-RELATED"/>
    <property type="match status" value="1"/>
</dbReference>
<dbReference type="Proteomes" id="UP001063166">
    <property type="component" value="Unassembled WGS sequence"/>
</dbReference>
<dbReference type="PANTHER" id="PTHR33048">
    <property type="entry name" value="PTH11-LIKE INTEGRAL MEMBRANE PROTEIN (AFU_ORTHOLOGUE AFUA_5G11245)"/>
    <property type="match status" value="1"/>
</dbReference>
<keyword evidence="2" id="KW-0472">Membrane</keyword>
<dbReference type="AlphaFoldDB" id="A0A9P3PGJ0"/>
<dbReference type="InterPro" id="IPR052337">
    <property type="entry name" value="SAT4-like"/>
</dbReference>
<sequence length="361" mass="40903">MIEVLTPLHALAAGCTLFRLWHRYRKSHLWWDDFWAAMSLSSDLVYAVMPFLRNGINETSGPPPSSEEAQIIGFWLGAVSLELILWFARISIGMSIARLVPPQTRARYLLHFMASQPKCPVLRWKLDGVLTLCTDFLADTCLVTIPLRMLWRVKLPKTQRRLILSIFASSFVTSLLSIVFVIFVFLRVDTPGQESHNWGVPLGLVVGIRATITLLVCNFLVIVMFLYRVFRKDEDDGTASEPSETRMLTEMSRPRGYSRGSGLSEKSIPFMPSMTFEKESSITPPIRRLSLAPSILDPFTRGVAWRRWTGAVCISQPASIEVLYMYTLHHSAWPYKTHQPQSAHALPEIASAFDSPSFRLV</sequence>
<feature type="transmembrane region" description="Helical" evidence="2">
    <location>
        <begin position="162"/>
        <end position="186"/>
    </location>
</feature>
<protein>
    <recommendedName>
        <fullName evidence="5">Integral membrane protein</fullName>
    </recommendedName>
</protein>
<feature type="transmembrane region" description="Helical" evidence="2">
    <location>
        <begin position="72"/>
        <end position="88"/>
    </location>
</feature>
<evidence type="ECO:0000256" key="2">
    <source>
        <dbReference type="SAM" id="Phobius"/>
    </source>
</evidence>
<accession>A0A9P3PGJ0</accession>
<organism evidence="3 4">
    <name type="scientific">Lyophyllum shimeji</name>
    <name type="common">Hon-shimeji</name>
    <name type="synonym">Tricholoma shimeji</name>
    <dbReference type="NCBI Taxonomy" id="47721"/>
    <lineage>
        <taxon>Eukaryota</taxon>
        <taxon>Fungi</taxon>
        <taxon>Dikarya</taxon>
        <taxon>Basidiomycota</taxon>
        <taxon>Agaricomycotina</taxon>
        <taxon>Agaricomycetes</taxon>
        <taxon>Agaricomycetidae</taxon>
        <taxon>Agaricales</taxon>
        <taxon>Tricholomatineae</taxon>
        <taxon>Lyophyllaceae</taxon>
        <taxon>Lyophyllum</taxon>
    </lineage>
</organism>
<evidence type="ECO:0000256" key="1">
    <source>
        <dbReference type="SAM" id="MobiDB-lite"/>
    </source>
</evidence>
<feature type="region of interest" description="Disordered" evidence="1">
    <location>
        <begin position="235"/>
        <end position="266"/>
    </location>
</feature>
<name>A0A9P3PGJ0_LYOSH</name>
<evidence type="ECO:0000313" key="4">
    <source>
        <dbReference type="Proteomes" id="UP001063166"/>
    </source>
</evidence>
<keyword evidence="2" id="KW-0812">Transmembrane</keyword>
<feature type="transmembrane region" description="Helical" evidence="2">
    <location>
        <begin position="34"/>
        <end position="52"/>
    </location>
</feature>
<keyword evidence="4" id="KW-1185">Reference proteome</keyword>